<sequence length="73" mass="7830">MTVSRTISENSPVVLLQGLQDQVSAVGLRDDVATSTNILLAKVTYMHHCGHQAELDDLFVPGVTSVMATSQMT</sequence>
<evidence type="ECO:0000313" key="1">
    <source>
        <dbReference type="EMBL" id="KAF6453061.1"/>
    </source>
</evidence>
<dbReference type="Proteomes" id="UP000550707">
    <property type="component" value="Unassembled WGS sequence"/>
</dbReference>
<comment type="caution">
    <text evidence="1">The sequence shown here is derived from an EMBL/GenBank/DDBJ whole genome shotgun (WGS) entry which is preliminary data.</text>
</comment>
<keyword evidence="2" id="KW-1185">Reference proteome</keyword>
<evidence type="ECO:0000313" key="2">
    <source>
        <dbReference type="Proteomes" id="UP000550707"/>
    </source>
</evidence>
<gene>
    <name evidence="1" type="ORF">HJG59_011691</name>
</gene>
<organism evidence="1 2">
    <name type="scientific">Molossus molossus</name>
    <name type="common">Pallas' mastiff bat</name>
    <name type="synonym">Vespertilio molossus</name>
    <dbReference type="NCBI Taxonomy" id="27622"/>
    <lineage>
        <taxon>Eukaryota</taxon>
        <taxon>Metazoa</taxon>
        <taxon>Chordata</taxon>
        <taxon>Craniata</taxon>
        <taxon>Vertebrata</taxon>
        <taxon>Euteleostomi</taxon>
        <taxon>Mammalia</taxon>
        <taxon>Eutheria</taxon>
        <taxon>Laurasiatheria</taxon>
        <taxon>Chiroptera</taxon>
        <taxon>Yangochiroptera</taxon>
        <taxon>Molossidae</taxon>
        <taxon>Molossus</taxon>
    </lineage>
</organism>
<accession>A0A7J8FZP7</accession>
<protein>
    <submittedName>
        <fullName evidence="1">Uncharacterized protein</fullName>
    </submittedName>
</protein>
<dbReference type="InParanoid" id="A0A7J8FZP7"/>
<name>A0A7J8FZP7_MOLMO</name>
<dbReference type="AlphaFoldDB" id="A0A7J8FZP7"/>
<proteinExistence type="predicted"/>
<dbReference type="EMBL" id="JACASF010000010">
    <property type="protein sequence ID" value="KAF6453061.1"/>
    <property type="molecule type" value="Genomic_DNA"/>
</dbReference>
<reference evidence="1 2" key="1">
    <citation type="journal article" date="2020" name="Nature">
        <title>Six reference-quality genomes reveal evolution of bat adaptations.</title>
        <authorList>
            <person name="Jebb D."/>
            <person name="Huang Z."/>
            <person name="Pippel M."/>
            <person name="Hughes G.M."/>
            <person name="Lavrichenko K."/>
            <person name="Devanna P."/>
            <person name="Winkler S."/>
            <person name="Jermiin L.S."/>
            <person name="Skirmuntt E.C."/>
            <person name="Katzourakis A."/>
            <person name="Burkitt-Gray L."/>
            <person name="Ray D.A."/>
            <person name="Sullivan K.A.M."/>
            <person name="Roscito J.G."/>
            <person name="Kirilenko B.M."/>
            <person name="Davalos L.M."/>
            <person name="Corthals A.P."/>
            <person name="Power M.L."/>
            <person name="Jones G."/>
            <person name="Ransome R.D."/>
            <person name="Dechmann D.K.N."/>
            <person name="Locatelli A.G."/>
            <person name="Puechmaille S.J."/>
            <person name="Fedrigo O."/>
            <person name="Jarvis E.D."/>
            <person name="Hiller M."/>
            <person name="Vernes S.C."/>
            <person name="Myers E.W."/>
            <person name="Teeling E.C."/>
        </authorList>
    </citation>
    <scope>NUCLEOTIDE SEQUENCE [LARGE SCALE GENOMIC DNA]</scope>
    <source>
        <strain evidence="1">MMolMol1</strain>
        <tissue evidence="1">Muscle</tissue>
    </source>
</reference>